<dbReference type="InterPro" id="IPR004365">
    <property type="entry name" value="NA-bd_OB_tRNA"/>
</dbReference>
<dbReference type="CDD" id="cd18539">
    <property type="entry name" value="SRP_G"/>
    <property type="match status" value="1"/>
</dbReference>
<dbReference type="FunFam" id="3.40.50.300:FF:000022">
    <property type="entry name" value="Signal recognition particle 54 kDa subunit"/>
    <property type="match status" value="1"/>
</dbReference>
<dbReference type="EC" id="6.1.1.6" evidence="21"/>
<dbReference type="Pfam" id="PF00152">
    <property type="entry name" value="tRNA-synt_2"/>
    <property type="match status" value="1"/>
</dbReference>
<dbReference type="GO" id="GO:0006730">
    <property type="term" value="P:one-carbon metabolic process"/>
    <property type="evidence" value="ECO:0007669"/>
    <property type="project" value="UniProtKB-KW"/>
</dbReference>
<keyword evidence="10" id="KW-0694">RNA-binding</keyword>
<sequence>MVVLSGRMMSRRLMGKASFAEIKDASGRMQIYINRDEICPEEDKNFYNEVFKKLLDIGDIIGVEGTVFKTKVGEISVSVKKLSLLSKSLRPLPVVKTDADGNIHDAFSDAELRYRQRYVDLIVNDDVKDTFIKRTKITNSIRQFFNERGYLEVETPILQPIPGGAAARPFVTHHNALNIPLYLRIANELYLKRLIVGGFDAVYEFAKDFRNEGMDKTHNPEFTVMELYVAYKDYRWMMGMTEQLLERVAVDSKGGTEVTVGDEKINFKAPYPRVPILEAIKIHTGFDVSEMDEIGLRGVCDKLNIPTDETMGIGKLIDEIFGEKCEHHYIQPTFITDYPKEMSPLTKTHRDNPRLTERFELMVNGKELANAYSELNDPIDQKERFQSQLALAEKGDDEAMFIDADFIRALEYGMPPTSGIGIGIDRLEKAVHSLKGKGRITETNIADTLKQVRRALIAADVNFKIAKQFTETVKEKAIGQKVLTSLQPGQLLIKIVRDELANLMGGSAADVNLDGSPAVILMSGLQGSGKTTFSGKLAKYLQDKKNRSVLLVGCDVYRPAALDQLEVLAQQIGASVYLERNNQDPVSIAKNAVAYAKKNQKNTVIIDTAGRLAVDEVLMKEIANIHKAVTPSETFFVVDAMTGQDAVNTAKAFHDLLNFDGVVLTKLDGDTRGGAAISIKSVVNKPIKFVGTGEKMDALDVFHPDRMADRILGMGDVVSLVEKAQEQYDEQQAKKVQKRIAKNQFGFDDFLQQIQQIKKMGNLKDLMGMIPGAGKMMKGVEIDDDAFKGVEAMIQSMTPKERRNPKIINASRKKRITQGSDGKKTAATIKQEITKEVLSLKKNGQKTPHLAAIIVGDNGASRTYVNAKVKACEAVGFDSTLVELPLEISQKQLLEKITELNTDKKIDGFIVQLPLPKHIDEQEVLMAVAPEKDVDGFHPVNVGKMALELPAFLPATPYGILELLERYDISTAGKEVVVIGRSHIVGRPMSILMSQKHSVGNATVTLLHSRSEHIQHFTKRADIVIVALGKPHFLTADMVKEGVVVVDVGITRVDDPSKKSGFKLLGDVDYETVSKKASHITPVPGGVGPMTIAMLLKNTLRARKTFL</sequence>
<dbReference type="FunFam" id="3.40.50.10860:FF:000005">
    <property type="entry name" value="C-1-tetrahydrofolate synthase, cytoplasmic, putative"/>
    <property type="match status" value="1"/>
</dbReference>
<dbReference type="InterPro" id="IPR000897">
    <property type="entry name" value="SRP54_GTPase_dom"/>
</dbReference>
<dbReference type="SUPFAM" id="SSF51735">
    <property type="entry name" value="NAD(P)-binding Rossmann-fold domains"/>
    <property type="match status" value="1"/>
</dbReference>
<dbReference type="InterPro" id="IPR012340">
    <property type="entry name" value="NA-bd_OB-fold"/>
</dbReference>
<dbReference type="InterPro" id="IPR044136">
    <property type="entry name" value="Lys-tRNA-ligase_II_N"/>
</dbReference>
<dbReference type="HAMAP" id="MF_00306">
    <property type="entry name" value="SRP54"/>
    <property type="match status" value="1"/>
</dbReference>
<keyword evidence="15" id="KW-0511">Multifunctional enzyme</keyword>
<dbReference type="InterPro" id="IPR003593">
    <property type="entry name" value="AAA+_ATPase"/>
</dbReference>
<dbReference type="PANTHER" id="PTHR42918:SF15">
    <property type="entry name" value="LYSINE--TRNA LIGASE, CHLOROPLASTIC_MITOCHONDRIAL"/>
    <property type="match status" value="1"/>
</dbReference>
<evidence type="ECO:0000256" key="13">
    <source>
        <dbReference type="ARBA" id="ARBA00023135"/>
    </source>
</evidence>
<dbReference type="GO" id="GO:0046872">
    <property type="term" value="F:metal ion binding"/>
    <property type="evidence" value="ECO:0007669"/>
    <property type="project" value="UniProtKB-KW"/>
</dbReference>
<evidence type="ECO:0000256" key="7">
    <source>
        <dbReference type="ARBA" id="ARBA00022741"/>
    </source>
</evidence>
<comment type="similarity">
    <text evidence="1">Belongs to the GTP-binding SRP family. SRP54 subfamily.</text>
</comment>
<dbReference type="GO" id="GO:0006430">
    <property type="term" value="P:lysyl-tRNA aminoacylation"/>
    <property type="evidence" value="ECO:0007669"/>
    <property type="project" value="InterPro"/>
</dbReference>
<keyword evidence="4" id="KW-0554">One-carbon metabolism</keyword>
<dbReference type="GO" id="GO:0000049">
    <property type="term" value="F:tRNA binding"/>
    <property type="evidence" value="ECO:0007669"/>
    <property type="project" value="TreeGrafter"/>
</dbReference>
<gene>
    <name evidence="23" type="primary">lysS</name>
    <name evidence="23" type="ORF">AWC38_SpisGene20789</name>
</gene>
<dbReference type="InterPro" id="IPR018149">
    <property type="entry name" value="Lys-tRNA-synth_II_C"/>
</dbReference>
<dbReference type="EMBL" id="LSMT01000697">
    <property type="protein sequence ID" value="PFX15020.1"/>
    <property type="molecule type" value="Genomic_DNA"/>
</dbReference>
<evidence type="ECO:0000256" key="6">
    <source>
        <dbReference type="ARBA" id="ARBA00022723"/>
    </source>
</evidence>
<dbReference type="Gene3D" id="3.40.50.10860">
    <property type="entry name" value="Leucine Dehydrogenase, chain A, domain 1"/>
    <property type="match status" value="1"/>
</dbReference>
<dbReference type="Gene3D" id="2.40.50.140">
    <property type="entry name" value="Nucleic acid-binding proteins"/>
    <property type="match status" value="1"/>
</dbReference>
<dbReference type="SUPFAM" id="SSF50249">
    <property type="entry name" value="Nucleic acid-binding proteins"/>
    <property type="match status" value="1"/>
</dbReference>
<comment type="subunit">
    <text evidence="2">Homodimer.</text>
</comment>
<keyword evidence="8" id="KW-0378">Hydrolase</keyword>
<dbReference type="Pfam" id="PF01336">
    <property type="entry name" value="tRNA_anti-codon"/>
    <property type="match status" value="1"/>
</dbReference>
<keyword evidence="14" id="KW-0030">Aminoacyl-tRNA synthetase</keyword>
<dbReference type="InterPro" id="IPR022941">
    <property type="entry name" value="SRP54"/>
</dbReference>
<dbReference type="InterPro" id="IPR020867">
    <property type="entry name" value="THF_DH/CycHdrlase_CS"/>
</dbReference>
<evidence type="ECO:0000256" key="3">
    <source>
        <dbReference type="ARBA" id="ARBA00015745"/>
    </source>
</evidence>
<dbReference type="InterPro" id="IPR006195">
    <property type="entry name" value="aa-tRNA-synth_II"/>
</dbReference>
<dbReference type="CDD" id="cd01080">
    <property type="entry name" value="NAD_bind_m-THF_DH_Cyclohyd"/>
    <property type="match status" value="1"/>
</dbReference>
<evidence type="ECO:0000256" key="16">
    <source>
        <dbReference type="ARBA" id="ARBA00023274"/>
    </source>
</evidence>
<dbReference type="InterPro" id="IPR000672">
    <property type="entry name" value="THF_DH/CycHdrlase"/>
</dbReference>
<evidence type="ECO:0000259" key="22">
    <source>
        <dbReference type="PROSITE" id="PS50862"/>
    </source>
</evidence>
<evidence type="ECO:0000256" key="19">
    <source>
        <dbReference type="ARBA" id="ARBA00048157"/>
    </source>
</evidence>
<dbReference type="HAMAP" id="MF_00252">
    <property type="entry name" value="Lys_tRNA_synth_class2"/>
    <property type="match status" value="1"/>
</dbReference>
<dbReference type="InterPro" id="IPR004364">
    <property type="entry name" value="Aa-tRNA-synt_II"/>
</dbReference>
<evidence type="ECO:0000256" key="1">
    <source>
        <dbReference type="ARBA" id="ARBA00005450"/>
    </source>
</evidence>
<dbReference type="NCBIfam" id="TIGR00499">
    <property type="entry name" value="lysS_bact"/>
    <property type="match status" value="1"/>
</dbReference>
<dbReference type="InterPro" id="IPR036891">
    <property type="entry name" value="Signal_recog_part_SRP54_M_sf"/>
</dbReference>
<dbReference type="AlphaFoldDB" id="A0A2B4REV1"/>
<dbReference type="GO" id="GO:0004488">
    <property type="term" value="F:methylenetetrahydrofolate dehydrogenase (NADP+) activity"/>
    <property type="evidence" value="ECO:0007669"/>
    <property type="project" value="InterPro"/>
</dbReference>
<dbReference type="GO" id="GO:0004477">
    <property type="term" value="F:methenyltetrahydrofolate cyclohydrolase activity"/>
    <property type="evidence" value="ECO:0007669"/>
    <property type="project" value="UniProtKB-EC"/>
</dbReference>
<dbReference type="GO" id="GO:0005525">
    <property type="term" value="F:GTP binding"/>
    <property type="evidence" value="ECO:0007669"/>
    <property type="project" value="UniProtKB-KW"/>
</dbReference>
<protein>
    <recommendedName>
        <fullName evidence="3 21">Lysine--tRNA ligase</fullName>
        <ecNumber evidence="21">6.1.1.6</ecNumber>
    </recommendedName>
    <alternativeName>
        <fullName evidence="17 21">Lysyl-tRNA synthetase</fullName>
    </alternativeName>
</protein>
<reference evidence="23" key="1">
    <citation type="journal article" date="2017" name="J. ISSAAS">
        <title>Comparative analysis of the genomes of Stylophora pistillata and Acropora digitifera provides evidence for extensive differences between species of corals.</title>
        <authorList>
            <person name="Voolstra C.R."/>
            <person name="Li Y."/>
            <person name="Liew Y.J."/>
            <person name="Baumgarten S."/>
            <person name="Zoccola D."/>
            <person name="Flot J.-F."/>
            <person name="Tambutte S."/>
            <person name="Allemand D."/>
            <person name="Aranda M."/>
        </authorList>
    </citation>
    <scope>NUCLEOTIDE SEQUENCE</scope>
    <source>
        <strain evidence="23">CSM Monaco</strain>
        <tissue evidence="23">Whole animal</tissue>
    </source>
</reference>
<evidence type="ECO:0000256" key="10">
    <source>
        <dbReference type="ARBA" id="ARBA00022884"/>
    </source>
</evidence>
<dbReference type="InterPro" id="IPR045864">
    <property type="entry name" value="aa-tRNA-synth_II/BPL/LPL"/>
</dbReference>
<dbReference type="SUPFAM" id="SSF52540">
    <property type="entry name" value="P-loop containing nucleoside triphosphate hydrolases"/>
    <property type="match status" value="1"/>
</dbReference>
<dbReference type="Gene3D" id="1.10.260.30">
    <property type="entry name" value="Signal recognition particle, SRP54 subunit, M-domain"/>
    <property type="match status" value="1"/>
</dbReference>
<evidence type="ECO:0000256" key="18">
    <source>
        <dbReference type="ARBA" id="ARBA00036357"/>
    </source>
</evidence>
<evidence type="ECO:0000256" key="9">
    <source>
        <dbReference type="ARBA" id="ARBA00022840"/>
    </source>
</evidence>
<dbReference type="SUPFAM" id="SSF47446">
    <property type="entry name" value="Signal peptide-binding domain"/>
    <property type="match status" value="1"/>
</dbReference>
<evidence type="ECO:0000313" key="23">
    <source>
        <dbReference type="EMBL" id="PFX15020.1"/>
    </source>
</evidence>
<dbReference type="Pfam" id="PF02882">
    <property type="entry name" value="THF_DHG_CYH_C"/>
    <property type="match status" value="1"/>
</dbReference>
<evidence type="ECO:0000256" key="20">
    <source>
        <dbReference type="ARBA" id="ARBA00048573"/>
    </source>
</evidence>
<dbReference type="InterPro" id="IPR042101">
    <property type="entry name" value="SRP54_N_sf"/>
</dbReference>
<comment type="catalytic activity">
    <reaction evidence="18">
        <text>(6R)-5,10-methenyltetrahydrofolate + H2O = (6R)-10-formyltetrahydrofolate + H(+)</text>
        <dbReference type="Rhea" id="RHEA:23700"/>
        <dbReference type="ChEBI" id="CHEBI:15377"/>
        <dbReference type="ChEBI" id="CHEBI:15378"/>
        <dbReference type="ChEBI" id="CHEBI:57455"/>
        <dbReference type="ChEBI" id="CHEBI:195366"/>
        <dbReference type="EC" id="3.5.4.9"/>
    </reaction>
</comment>
<dbReference type="InterPro" id="IPR027417">
    <property type="entry name" value="P-loop_NTPase"/>
</dbReference>
<dbReference type="GO" id="GO:0008312">
    <property type="term" value="F:7S RNA binding"/>
    <property type="evidence" value="ECO:0007669"/>
    <property type="project" value="InterPro"/>
</dbReference>
<evidence type="ECO:0000256" key="14">
    <source>
        <dbReference type="ARBA" id="ARBA00023146"/>
    </source>
</evidence>
<dbReference type="InterPro" id="IPR020631">
    <property type="entry name" value="THF_DH/CycHdrlase_NAD-bd_dom"/>
</dbReference>
<dbReference type="SUPFAM" id="SSF53223">
    <property type="entry name" value="Aminoacid dehydrogenase-like, N-terminal domain"/>
    <property type="match status" value="1"/>
</dbReference>
<dbReference type="InterPro" id="IPR036291">
    <property type="entry name" value="NAD(P)-bd_dom_sf"/>
</dbReference>
<dbReference type="PROSITE" id="PS00766">
    <property type="entry name" value="THF_DHG_CYH_1"/>
    <property type="match status" value="1"/>
</dbReference>
<keyword evidence="12" id="KW-0342">GTP-binding</keyword>
<dbReference type="Gene3D" id="1.20.120.140">
    <property type="entry name" value="Signal recognition particle SRP54, nucleotide-binding domain"/>
    <property type="match status" value="1"/>
</dbReference>
<dbReference type="GO" id="GO:0006614">
    <property type="term" value="P:SRP-dependent cotranslational protein targeting to membrane"/>
    <property type="evidence" value="ECO:0007669"/>
    <property type="project" value="InterPro"/>
</dbReference>
<keyword evidence="11" id="KW-0560">Oxidoreductase</keyword>
<dbReference type="GO" id="GO:0005524">
    <property type="term" value="F:ATP binding"/>
    <property type="evidence" value="ECO:0007669"/>
    <property type="project" value="UniProtKB-KW"/>
</dbReference>
<dbReference type="CDD" id="cd00775">
    <property type="entry name" value="LysRS_core"/>
    <property type="match status" value="1"/>
</dbReference>
<dbReference type="HAMAP" id="MF_01576">
    <property type="entry name" value="THF_DHG_CYH"/>
    <property type="match status" value="1"/>
</dbReference>
<keyword evidence="13" id="KW-0733">Signal recognition particle</keyword>
<evidence type="ECO:0000256" key="5">
    <source>
        <dbReference type="ARBA" id="ARBA00022598"/>
    </source>
</evidence>
<keyword evidence="9" id="KW-0067">ATP-binding</keyword>
<dbReference type="SMART" id="SM00382">
    <property type="entry name" value="AAA"/>
    <property type="match status" value="1"/>
</dbReference>
<evidence type="ECO:0000256" key="8">
    <source>
        <dbReference type="ARBA" id="ARBA00022801"/>
    </source>
</evidence>
<dbReference type="GO" id="GO:0005786">
    <property type="term" value="C:signal recognition particle, endoplasmic reticulum targeting"/>
    <property type="evidence" value="ECO:0007669"/>
    <property type="project" value="UniProtKB-KW"/>
</dbReference>
<evidence type="ECO:0000256" key="15">
    <source>
        <dbReference type="ARBA" id="ARBA00023268"/>
    </source>
</evidence>
<name>A0A2B4REV1_STYPI</name>
<dbReference type="InterPro" id="IPR002313">
    <property type="entry name" value="Lys-tRNA-ligase_II"/>
</dbReference>
<keyword evidence="7" id="KW-0547">Nucleotide-binding</keyword>
<dbReference type="GO" id="GO:0003924">
    <property type="term" value="F:GTPase activity"/>
    <property type="evidence" value="ECO:0007669"/>
    <property type="project" value="InterPro"/>
</dbReference>
<dbReference type="STRING" id="50429.A0A2B4REV1"/>
<dbReference type="SMART" id="SM00962">
    <property type="entry name" value="SRP54"/>
    <property type="match status" value="1"/>
</dbReference>
<dbReference type="SUPFAM" id="SSF55681">
    <property type="entry name" value="Class II aaRS and biotin synthetases"/>
    <property type="match status" value="1"/>
</dbReference>
<keyword evidence="6" id="KW-0479">Metal-binding</keyword>
<proteinExistence type="inferred from homology"/>
<dbReference type="InterPro" id="IPR013822">
    <property type="entry name" value="Signal_recog_particl_SRP54_hlx"/>
</dbReference>
<dbReference type="PANTHER" id="PTHR42918">
    <property type="entry name" value="LYSYL-TRNA SYNTHETASE"/>
    <property type="match status" value="1"/>
</dbReference>
<dbReference type="InterPro" id="IPR020630">
    <property type="entry name" value="THF_DH/CycHdrlase_cat_dom"/>
</dbReference>
<dbReference type="FunFam" id="3.40.50.720:FF:000189">
    <property type="entry name" value="Bifunctional protein FolD"/>
    <property type="match status" value="1"/>
</dbReference>
<keyword evidence="5 23" id="KW-0436">Ligase</keyword>
<feature type="domain" description="Aminoacyl-transfer RNA synthetases class-II family profile" evidence="22">
    <location>
        <begin position="134"/>
        <end position="427"/>
    </location>
</feature>
<organism evidence="23">
    <name type="scientific">Stylophora pistillata</name>
    <name type="common">Smooth cauliflower coral</name>
    <dbReference type="NCBI Taxonomy" id="50429"/>
    <lineage>
        <taxon>Eukaryota</taxon>
        <taxon>Metazoa</taxon>
        <taxon>Cnidaria</taxon>
        <taxon>Anthozoa</taxon>
        <taxon>Hexacorallia</taxon>
        <taxon>Scleractinia</taxon>
        <taxon>Astrocoeniina</taxon>
        <taxon>Pocilloporidae</taxon>
        <taxon>Stylophora</taxon>
    </lineage>
</organism>
<dbReference type="PRINTS" id="PR00085">
    <property type="entry name" value="THFDHDRGNASE"/>
</dbReference>
<dbReference type="OrthoDB" id="5126881at2759"/>
<comment type="caution">
    <text evidence="23">The sequence shown here is derived from an EMBL/GenBank/DDBJ whole genome shotgun (WGS) entry which is preliminary data.</text>
</comment>
<evidence type="ECO:0000256" key="17">
    <source>
        <dbReference type="ARBA" id="ARBA00030563"/>
    </source>
</evidence>
<dbReference type="Gene3D" id="3.30.930.10">
    <property type="entry name" value="Bira Bifunctional Protein, Domain 2"/>
    <property type="match status" value="1"/>
</dbReference>
<dbReference type="GO" id="GO:0005829">
    <property type="term" value="C:cytosol"/>
    <property type="evidence" value="ECO:0007669"/>
    <property type="project" value="TreeGrafter"/>
</dbReference>
<dbReference type="NCBIfam" id="TIGR00959">
    <property type="entry name" value="ffh"/>
    <property type="match status" value="1"/>
</dbReference>
<dbReference type="PROSITE" id="PS00300">
    <property type="entry name" value="SRP54"/>
    <property type="match status" value="1"/>
</dbReference>
<evidence type="ECO:0000256" key="21">
    <source>
        <dbReference type="RuleBase" id="RU003748"/>
    </source>
</evidence>
<dbReference type="InterPro" id="IPR004780">
    <property type="entry name" value="SRP"/>
</dbReference>
<dbReference type="Pfam" id="PF00448">
    <property type="entry name" value="SRP54"/>
    <property type="match status" value="1"/>
</dbReference>
<evidence type="ECO:0000256" key="11">
    <source>
        <dbReference type="ARBA" id="ARBA00023002"/>
    </source>
</evidence>
<dbReference type="Gene3D" id="3.40.50.720">
    <property type="entry name" value="NAD(P)-binding Rossmann-like Domain"/>
    <property type="match status" value="1"/>
</dbReference>
<evidence type="ECO:0000256" key="4">
    <source>
        <dbReference type="ARBA" id="ARBA00022563"/>
    </source>
</evidence>
<accession>A0A2B4REV1</accession>
<comment type="catalytic activity">
    <reaction evidence="19">
        <text>GTP + H2O = GDP + phosphate + H(+)</text>
        <dbReference type="Rhea" id="RHEA:19669"/>
        <dbReference type="ChEBI" id="CHEBI:15377"/>
        <dbReference type="ChEBI" id="CHEBI:15378"/>
        <dbReference type="ChEBI" id="CHEBI:37565"/>
        <dbReference type="ChEBI" id="CHEBI:43474"/>
        <dbReference type="ChEBI" id="CHEBI:58189"/>
        <dbReference type="EC" id="3.6.5.4"/>
    </reaction>
    <physiologicalReaction direction="left-to-right" evidence="19">
        <dbReference type="Rhea" id="RHEA:19670"/>
    </physiologicalReaction>
</comment>
<dbReference type="CDD" id="cd04322">
    <property type="entry name" value="LysRS_N"/>
    <property type="match status" value="1"/>
</dbReference>
<dbReference type="PROSITE" id="PS50862">
    <property type="entry name" value="AA_TRNA_LIGASE_II"/>
    <property type="match status" value="1"/>
</dbReference>
<keyword evidence="16" id="KW-0687">Ribonucleoprotein</keyword>
<evidence type="ECO:0000256" key="12">
    <source>
        <dbReference type="ARBA" id="ARBA00023134"/>
    </source>
</evidence>
<dbReference type="GO" id="GO:0004824">
    <property type="term" value="F:lysine-tRNA ligase activity"/>
    <property type="evidence" value="ECO:0007669"/>
    <property type="project" value="UniProtKB-EC"/>
</dbReference>
<dbReference type="InterPro" id="IPR046346">
    <property type="entry name" value="Aminoacid_DH-like_N_sf"/>
</dbReference>
<comment type="catalytic activity">
    <reaction evidence="20 21">
        <text>tRNA(Lys) + L-lysine + ATP = L-lysyl-tRNA(Lys) + AMP + diphosphate</text>
        <dbReference type="Rhea" id="RHEA:20792"/>
        <dbReference type="Rhea" id="RHEA-COMP:9696"/>
        <dbReference type="Rhea" id="RHEA-COMP:9697"/>
        <dbReference type="ChEBI" id="CHEBI:30616"/>
        <dbReference type="ChEBI" id="CHEBI:32551"/>
        <dbReference type="ChEBI" id="CHEBI:33019"/>
        <dbReference type="ChEBI" id="CHEBI:78442"/>
        <dbReference type="ChEBI" id="CHEBI:78529"/>
        <dbReference type="ChEBI" id="CHEBI:456215"/>
        <dbReference type="EC" id="6.1.1.6"/>
    </reaction>
</comment>
<dbReference type="Gene3D" id="3.40.50.300">
    <property type="entry name" value="P-loop containing nucleotide triphosphate hydrolases"/>
    <property type="match status" value="1"/>
</dbReference>
<evidence type="ECO:0000256" key="2">
    <source>
        <dbReference type="ARBA" id="ARBA00011738"/>
    </source>
</evidence>
<dbReference type="Pfam" id="PF00763">
    <property type="entry name" value="THF_DHG_CYH"/>
    <property type="match status" value="1"/>
</dbReference>
<dbReference type="PROSITE" id="PS00767">
    <property type="entry name" value="THF_DHG_CYH_2"/>
    <property type="match status" value="1"/>
</dbReference>
<dbReference type="SMART" id="SM00963">
    <property type="entry name" value="SRP54_N"/>
    <property type="match status" value="1"/>
</dbReference>
<dbReference type="NCBIfam" id="NF001756">
    <property type="entry name" value="PRK00484.1"/>
    <property type="match status" value="1"/>
</dbReference>